<protein>
    <submittedName>
        <fullName evidence="4">Outer membrane beta-barrel protein</fullName>
    </submittedName>
</protein>
<dbReference type="SUPFAM" id="SSF103515">
    <property type="entry name" value="Autotransporter"/>
    <property type="match status" value="1"/>
</dbReference>
<gene>
    <name evidence="4" type="ORF">FSC09_05095</name>
</gene>
<dbReference type="InterPro" id="IPR027385">
    <property type="entry name" value="Beta-barrel_OMP"/>
</dbReference>
<name>A0A6C0Y125_9GAMM</name>
<dbReference type="InterPro" id="IPR036709">
    <property type="entry name" value="Autotransporte_beta_dom_sf"/>
</dbReference>
<evidence type="ECO:0000256" key="2">
    <source>
        <dbReference type="SAM" id="SignalP"/>
    </source>
</evidence>
<proteinExistence type="predicted"/>
<dbReference type="Pfam" id="PF13505">
    <property type="entry name" value="OMP_b-brl"/>
    <property type="match status" value="1"/>
</dbReference>
<organism evidence="4 5">
    <name type="scientific">Acinetobacter indicus</name>
    <dbReference type="NCBI Taxonomy" id="756892"/>
    <lineage>
        <taxon>Bacteria</taxon>
        <taxon>Pseudomonadati</taxon>
        <taxon>Pseudomonadota</taxon>
        <taxon>Gammaproteobacteria</taxon>
        <taxon>Moraxellales</taxon>
        <taxon>Moraxellaceae</taxon>
        <taxon>Acinetobacter</taxon>
    </lineage>
</organism>
<keyword evidence="1 2" id="KW-0732">Signal</keyword>
<evidence type="ECO:0000256" key="1">
    <source>
        <dbReference type="ARBA" id="ARBA00022729"/>
    </source>
</evidence>
<feature type="signal peptide" evidence="2">
    <location>
        <begin position="1"/>
        <end position="20"/>
    </location>
</feature>
<feature type="chain" id="PRO_5025426654" evidence="2">
    <location>
        <begin position="21"/>
        <end position="206"/>
    </location>
</feature>
<sequence length="206" mass="22452">MKKLFITALLGLGLSTQANAQDFPSQPRTSVFAEYSAQKGKFDGDVEADMNGFGIGISTSPQQNGLWGKFEYQSNSDYDGRYYELSVGGHLNFLSTERFYAIGVLGMGVGVLDVDGFDQTAYFTIPLGLEAGVNLNKNFSLYGGVGYKWALDISDNDKTRCNDGTTSDSSGSGTCSWHGGINYNYSDNYIGDFDGMTYKAGLRYNF</sequence>
<dbReference type="Proteomes" id="UP000503440">
    <property type="component" value="Chromosome"/>
</dbReference>
<evidence type="ECO:0000259" key="3">
    <source>
        <dbReference type="Pfam" id="PF13505"/>
    </source>
</evidence>
<dbReference type="RefSeq" id="WP_163145652.1">
    <property type="nucleotide sequence ID" value="NZ_CP044455.1"/>
</dbReference>
<dbReference type="EMBL" id="CP044455">
    <property type="protein sequence ID" value="QIC69819.1"/>
    <property type="molecule type" value="Genomic_DNA"/>
</dbReference>
<evidence type="ECO:0000313" key="4">
    <source>
        <dbReference type="EMBL" id="QIC69819.1"/>
    </source>
</evidence>
<accession>A0A6C0Y125</accession>
<feature type="domain" description="Outer membrane protein beta-barrel" evidence="3">
    <location>
        <begin position="7"/>
        <end position="205"/>
    </location>
</feature>
<dbReference type="AlphaFoldDB" id="A0A6C0Y125"/>
<reference evidence="4 5" key="1">
    <citation type="submission" date="2019-09" db="EMBL/GenBank/DDBJ databases">
        <title>Non-baumannii Acinetobacter spp. carrying blaNDM-1 isolated in China.</title>
        <authorList>
            <person name="Cui C."/>
            <person name="Chen C."/>
            <person name="Sun J."/>
            <person name="Liu Y."/>
        </authorList>
    </citation>
    <scope>NUCLEOTIDE SEQUENCE [LARGE SCALE GENOMIC DNA]</scope>
    <source>
        <strain evidence="4 5">B18</strain>
    </source>
</reference>
<evidence type="ECO:0000313" key="5">
    <source>
        <dbReference type="Proteomes" id="UP000503440"/>
    </source>
</evidence>